<dbReference type="Proteomes" id="UP000614469">
    <property type="component" value="Unassembled WGS sequence"/>
</dbReference>
<dbReference type="PANTHER" id="PTHR43194:SF2">
    <property type="entry name" value="PEROXISOMAL MEMBRANE PROTEIN LPX1"/>
    <property type="match status" value="1"/>
</dbReference>
<dbReference type="AlphaFoldDB" id="A0A8J6NS23"/>
<accession>A0A8J6NS23</accession>
<evidence type="ECO:0000259" key="1">
    <source>
        <dbReference type="Pfam" id="PF12697"/>
    </source>
</evidence>
<feature type="domain" description="AB hydrolase-1" evidence="1">
    <location>
        <begin position="19"/>
        <end position="273"/>
    </location>
</feature>
<dbReference type="InterPro" id="IPR029058">
    <property type="entry name" value="AB_hydrolase_fold"/>
</dbReference>
<keyword evidence="2" id="KW-0378">Hydrolase</keyword>
<proteinExistence type="predicted"/>
<name>A0A8J6NS23_9CHLR</name>
<dbReference type="Pfam" id="PF12697">
    <property type="entry name" value="Abhydrolase_6"/>
    <property type="match status" value="1"/>
</dbReference>
<dbReference type="SUPFAM" id="SSF53474">
    <property type="entry name" value="alpha/beta-Hydrolases"/>
    <property type="match status" value="1"/>
</dbReference>
<sequence length="282" mass="32603">MKIPFTTYNQGSHKEGSQLLFAHANGYPPDCYSPLFKLLNNYQISAIHQRPLWEDSKPQDIDDWNPLTDDLLHFMNAEEMDQVNGIGHSLGGIALLRAALREPQRFSSLILIDPVLFPPYFIRLWNILRILKLIDYIHPLIPAARRRRRVFKSRQSLTVSYRRKSVFKYFSDEALEATIDGITCPLEDGSFKLCYSPEWEVQIYSTGVWRDLELWKKLPKLEVPLLIIRGAESDTFFESTGRLVTKKLPSAKVVNIEKSTHLLPMEKPEAVKDEIQKFLSTL</sequence>
<gene>
    <name evidence="2" type="ORF">H8E29_16980</name>
</gene>
<dbReference type="InterPro" id="IPR050228">
    <property type="entry name" value="Carboxylesterase_BioH"/>
</dbReference>
<protein>
    <submittedName>
        <fullName evidence="2">Alpha/beta hydrolase</fullName>
    </submittedName>
</protein>
<dbReference type="Gene3D" id="3.40.50.1820">
    <property type="entry name" value="alpha/beta hydrolase"/>
    <property type="match status" value="1"/>
</dbReference>
<dbReference type="PANTHER" id="PTHR43194">
    <property type="entry name" value="HYDROLASE ALPHA/BETA FOLD FAMILY"/>
    <property type="match status" value="1"/>
</dbReference>
<evidence type="ECO:0000313" key="3">
    <source>
        <dbReference type="Proteomes" id="UP000614469"/>
    </source>
</evidence>
<evidence type="ECO:0000313" key="2">
    <source>
        <dbReference type="EMBL" id="MBC8336952.1"/>
    </source>
</evidence>
<dbReference type="InterPro" id="IPR000073">
    <property type="entry name" value="AB_hydrolase_1"/>
</dbReference>
<comment type="caution">
    <text evidence="2">The sequence shown here is derived from an EMBL/GenBank/DDBJ whole genome shotgun (WGS) entry which is preliminary data.</text>
</comment>
<reference evidence="2 3" key="1">
    <citation type="submission" date="2020-08" db="EMBL/GenBank/DDBJ databases">
        <title>Bridging the membrane lipid divide: bacteria of the FCB group superphylum have the potential to synthesize archaeal ether lipids.</title>
        <authorList>
            <person name="Villanueva L."/>
            <person name="Von Meijenfeldt F.A.B."/>
            <person name="Westbye A.B."/>
            <person name="Yadav S."/>
            <person name="Hopmans E.C."/>
            <person name="Dutilh B.E."/>
            <person name="Sinninghe Damste J.S."/>
        </authorList>
    </citation>
    <scope>NUCLEOTIDE SEQUENCE [LARGE SCALE GENOMIC DNA]</scope>
    <source>
        <strain evidence="2">NIOZ-UU36</strain>
    </source>
</reference>
<organism evidence="2 3">
    <name type="scientific">Candidatus Desulfolinea nitratireducens</name>
    <dbReference type="NCBI Taxonomy" id="2841698"/>
    <lineage>
        <taxon>Bacteria</taxon>
        <taxon>Bacillati</taxon>
        <taxon>Chloroflexota</taxon>
        <taxon>Anaerolineae</taxon>
        <taxon>Anaerolineales</taxon>
        <taxon>Anaerolineales incertae sedis</taxon>
        <taxon>Candidatus Desulfolinea</taxon>
    </lineage>
</organism>
<dbReference type="EMBL" id="JACNJN010000212">
    <property type="protein sequence ID" value="MBC8336952.1"/>
    <property type="molecule type" value="Genomic_DNA"/>
</dbReference>
<dbReference type="GO" id="GO:0016787">
    <property type="term" value="F:hydrolase activity"/>
    <property type="evidence" value="ECO:0007669"/>
    <property type="project" value="UniProtKB-KW"/>
</dbReference>